<sequence length="280" mass="28776">MSYTPPQGQPAGYGQPQFSNQAPQYPPPGSHGYGTGQFQPPMPPAPPKRRTGLVILIVGALVLVAGGVGAYFLSRGDETGDASAGGDGQASASAEPEAAESSAAPLPCDLNYPDLGTSTPAPSETWSPIRFDTADGNGGVSDAPVGCLVMHDEDNMSYIEAGAWPEASFYDPTRLGYSAAFVATAWAEGEQIGGADAVEKVVGTPEAGEMDIDGHAAGWCEVRVTWQPASGEPETHEDIAVLVVDIDGSSAFIALASIPAVGEDLYEEATVALLSTTFAE</sequence>
<feature type="compositionally biased region" description="Low complexity" evidence="1">
    <location>
        <begin position="1"/>
        <end position="17"/>
    </location>
</feature>
<keyword evidence="4" id="KW-1185">Reference proteome</keyword>
<feature type="compositionally biased region" description="Low complexity" evidence="1">
    <location>
        <begin position="89"/>
        <end position="105"/>
    </location>
</feature>
<feature type="region of interest" description="Disordered" evidence="1">
    <location>
        <begin position="1"/>
        <end position="46"/>
    </location>
</feature>
<evidence type="ECO:0000256" key="2">
    <source>
        <dbReference type="SAM" id="Phobius"/>
    </source>
</evidence>
<evidence type="ECO:0000313" key="3">
    <source>
        <dbReference type="EMBL" id="MDA1362446.1"/>
    </source>
</evidence>
<evidence type="ECO:0000313" key="4">
    <source>
        <dbReference type="Proteomes" id="UP001146067"/>
    </source>
</evidence>
<reference evidence="3" key="1">
    <citation type="submission" date="2022-12" db="EMBL/GenBank/DDBJ databases">
        <title>Gycomyces niveus sp.nov.,a novel actinomycete isolated from soil in Shouguan.</title>
        <authorList>
            <person name="Yang X."/>
        </authorList>
    </citation>
    <scope>NUCLEOTIDE SEQUENCE</scope>
    <source>
        <strain evidence="3">NEAU-A15</strain>
    </source>
</reference>
<gene>
    <name evidence="3" type="ORF">O1R50_22670</name>
</gene>
<proteinExistence type="predicted"/>
<dbReference type="EMBL" id="JAPZVP010000023">
    <property type="protein sequence ID" value="MDA1362446.1"/>
    <property type="molecule type" value="Genomic_DNA"/>
</dbReference>
<dbReference type="AlphaFoldDB" id="A0A9X3PEB6"/>
<organism evidence="3 4">
    <name type="scientific">Glycomyces luteolus</name>
    <dbReference type="NCBI Taxonomy" id="2670330"/>
    <lineage>
        <taxon>Bacteria</taxon>
        <taxon>Bacillati</taxon>
        <taxon>Actinomycetota</taxon>
        <taxon>Actinomycetes</taxon>
        <taxon>Glycomycetales</taxon>
        <taxon>Glycomycetaceae</taxon>
        <taxon>Glycomyces</taxon>
    </lineage>
</organism>
<feature type="transmembrane region" description="Helical" evidence="2">
    <location>
        <begin position="52"/>
        <end position="73"/>
    </location>
</feature>
<feature type="region of interest" description="Disordered" evidence="1">
    <location>
        <begin position="79"/>
        <end position="125"/>
    </location>
</feature>
<comment type="caution">
    <text evidence="3">The sequence shown here is derived from an EMBL/GenBank/DDBJ whole genome shotgun (WGS) entry which is preliminary data.</text>
</comment>
<keyword evidence="2" id="KW-0472">Membrane</keyword>
<evidence type="ECO:0000256" key="1">
    <source>
        <dbReference type="SAM" id="MobiDB-lite"/>
    </source>
</evidence>
<protein>
    <submittedName>
        <fullName evidence="3">Uncharacterized protein</fullName>
    </submittedName>
</protein>
<name>A0A9X3PEB6_9ACTN</name>
<keyword evidence="2" id="KW-0812">Transmembrane</keyword>
<keyword evidence="2" id="KW-1133">Transmembrane helix</keyword>
<feature type="compositionally biased region" description="Polar residues" evidence="1">
    <location>
        <begin position="116"/>
        <end position="125"/>
    </location>
</feature>
<dbReference type="RefSeq" id="WP_270112526.1">
    <property type="nucleotide sequence ID" value="NZ_JAPZVP010000023.1"/>
</dbReference>
<dbReference type="Proteomes" id="UP001146067">
    <property type="component" value="Unassembled WGS sequence"/>
</dbReference>
<accession>A0A9X3PEB6</accession>